<dbReference type="STRING" id="526226.Gbro_4754"/>
<name>D0L8C4_GORB4</name>
<dbReference type="OrthoDB" id="3218246at2"/>
<protein>
    <submittedName>
        <fullName evidence="1">Uncharacterized protein</fullName>
    </submittedName>
</protein>
<proteinExistence type="predicted"/>
<evidence type="ECO:0000313" key="2">
    <source>
        <dbReference type="Proteomes" id="UP000001219"/>
    </source>
</evidence>
<accession>D0L8C4</accession>
<gene>
    <name evidence="1" type="ordered locus">Gbro_4754</name>
</gene>
<dbReference type="RefSeq" id="WP_012836343.1">
    <property type="nucleotide sequence ID" value="NC_013441.1"/>
</dbReference>
<dbReference type="eggNOG" id="ENOG502ZBHY">
    <property type="taxonomic scope" value="Bacteria"/>
</dbReference>
<keyword evidence="2" id="KW-1185">Reference proteome</keyword>
<dbReference type="AlphaFoldDB" id="D0L8C4"/>
<dbReference type="KEGG" id="gbr:Gbro_4754"/>
<dbReference type="HOGENOM" id="CLU_369967_0_0_11"/>
<dbReference type="Proteomes" id="UP000001219">
    <property type="component" value="Chromosome"/>
</dbReference>
<reference evidence="1 2" key="2">
    <citation type="journal article" date="2010" name="Stand. Genomic Sci.">
        <title>Complete genome sequence of Gordonia bronchialis type strain (3410).</title>
        <authorList>
            <person name="Ivanova N."/>
            <person name="Sikorski J."/>
            <person name="Jando M."/>
            <person name="Lapidus A."/>
            <person name="Nolan M."/>
            <person name="Lucas S."/>
            <person name="Del Rio T.G."/>
            <person name="Tice H."/>
            <person name="Copeland A."/>
            <person name="Cheng J.F."/>
            <person name="Chen F."/>
            <person name="Bruce D."/>
            <person name="Goodwin L."/>
            <person name="Pitluck S."/>
            <person name="Mavromatis K."/>
            <person name="Ovchinnikova G."/>
            <person name="Pati A."/>
            <person name="Chen A."/>
            <person name="Palaniappan K."/>
            <person name="Land M."/>
            <person name="Hauser L."/>
            <person name="Chang Y.J."/>
            <person name="Jeffries C.D."/>
            <person name="Chain P."/>
            <person name="Saunders E."/>
            <person name="Han C."/>
            <person name="Detter J.C."/>
            <person name="Brettin T."/>
            <person name="Rohde M."/>
            <person name="Goker M."/>
            <person name="Bristow J."/>
            <person name="Eisen J.A."/>
            <person name="Markowitz V."/>
            <person name="Hugenholtz P."/>
            <person name="Klenk H.P."/>
            <person name="Kyrpides N.C."/>
        </authorList>
    </citation>
    <scope>NUCLEOTIDE SEQUENCE [LARGE SCALE GENOMIC DNA]</scope>
    <source>
        <strain evidence="2">ATCC 25592 / DSM 43247 / BCRC 13721 / JCM 3198 / KCTC 3076 / NBRC 16047 / NCTC 10667</strain>
    </source>
</reference>
<organism evidence="1 2">
    <name type="scientific">Gordonia bronchialis (strain ATCC 25592 / DSM 43247 / BCRC 13721 / JCM 3198 / KCTC 3076 / NBRC 16047 / NCTC 10667)</name>
    <name type="common">Rhodococcus bronchialis</name>
    <dbReference type="NCBI Taxonomy" id="526226"/>
    <lineage>
        <taxon>Bacteria</taxon>
        <taxon>Bacillati</taxon>
        <taxon>Actinomycetota</taxon>
        <taxon>Actinomycetes</taxon>
        <taxon>Mycobacteriales</taxon>
        <taxon>Gordoniaceae</taxon>
        <taxon>Gordonia</taxon>
    </lineage>
</organism>
<sequence length="689" mass="74342">MKPLDTNDYRKRVLAAVDRRGGVETSDPFELYDIPLDQVQALTDAEVAERIEAVWAFWQKSRDHPKYRVLVGQLVSEHAQRSELLRYANRRAALARTVSETREQRDAGRYELLDNAIERLMQRHGGIPASKRAGLDDLGAMSGLSPEEVATRLRRYRILDDATPATAPAPPAELSTQRLDQIAALLAEFDRLQTGDATPTLLNLLHLTLDEITDLTEIDRRTQQLRERSRELPAGRLRAVVDELLVHVREILLDDVTLSRAYVSAVTTKVRTHLEPRVRAAVLVEDDLLADDFAFLVDEARSLGLGSVGARALVGEIAASFGAGTPPQRDAAPVPAPRLREWEEPLRSARAELRRGRPVTAQALCRRAAELAGDDPDATRQIRSLAEEVESVVTAAAQRWRHALDDAAHARHVAALSAFEALRRDASDIDTVDAGGPRLGDVLETSRRAVAAAEAVVAEAKAGIADPSAIADAARGCVDHPELAELAARLSVSPAGDVRVETLSDGTRRISWQASETPGVVYRVLRLLPDGATQTVGRTAATELDDGGAPRDGSVGYGVVTVLAGMSSEMARSDAAHARSPVPGTAPEIVIPDIVVRGVADGRLRFDWPVGVTEAMVVVGAERAPSDPADPQARATKVTNTRYEIDGGFVLPAGIRHVGVAGCRRDERGVLHTATTFGPQARIVLDASG</sequence>
<dbReference type="EMBL" id="CP001802">
    <property type="protein sequence ID" value="ACY23872.1"/>
    <property type="molecule type" value="Genomic_DNA"/>
</dbReference>
<reference evidence="2" key="1">
    <citation type="submission" date="2009-10" db="EMBL/GenBank/DDBJ databases">
        <title>The complete chromosome of Gordonia bronchialis DSM 43247.</title>
        <authorList>
            <consortium name="US DOE Joint Genome Institute (JGI-PGF)"/>
            <person name="Lucas S."/>
            <person name="Copeland A."/>
            <person name="Lapidus A."/>
            <person name="Glavina del Rio T."/>
            <person name="Dalin E."/>
            <person name="Tice H."/>
            <person name="Bruce D."/>
            <person name="Goodwin L."/>
            <person name="Pitluck S."/>
            <person name="Kyrpides N."/>
            <person name="Mavromatis K."/>
            <person name="Ivanova N."/>
            <person name="Ovchinnikova G."/>
            <person name="Saunders E."/>
            <person name="Brettin T."/>
            <person name="Detter J.C."/>
            <person name="Han C."/>
            <person name="Larimer F."/>
            <person name="Land M."/>
            <person name="Hauser L."/>
            <person name="Markowitz V."/>
            <person name="Cheng J.-F."/>
            <person name="Hugenholtz P."/>
            <person name="Woyke T."/>
            <person name="Wu D."/>
            <person name="Jando M."/>
            <person name="Schneider S."/>
            <person name="Goeker M."/>
            <person name="Klenk H.-P."/>
            <person name="Eisen J.A."/>
        </authorList>
    </citation>
    <scope>NUCLEOTIDE SEQUENCE [LARGE SCALE GENOMIC DNA]</scope>
    <source>
        <strain evidence="2">ATCC 25592 / DSM 43247 / BCRC 13721 / JCM 3198 / KCTC 3076 / NBRC 16047 / NCTC 10667</strain>
    </source>
</reference>
<evidence type="ECO:0000313" key="1">
    <source>
        <dbReference type="EMBL" id="ACY23872.1"/>
    </source>
</evidence>